<gene>
    <name evidence="1" type="ORF">CVM73_37035</name>
</gene>
<dbReference type="Proteomes" id="UP000231194">
    <property type="component" value="Unassembled WGS sequence"/>
</dbReference>
<protein>
    <submittedName>
        <fullName evidence="1">Uncharacterized protein</fullName>
    </submittedName>
</protein>
<comment type="caution">
    <text evidence="1">The sequence shown here is derived from an EMBL/GenBank/DDBJ whole genome shotgun (WGS) entry which is preliminary data.</text>
</comment>
<accession>A0A2M8QXK9</accession>
<sequence length="69" mass="7336">MGPVSNLTPLLIELEAVVPVHGLYFVTAHMDQLDMFLSKVAGEVTQSLRAVASVASLLHCNIDNSGEDA</sequence>
<organism evidence="1 2">
    <name type="scientific">Bradyrhizobium forestalis</name>
    <dbReference type="NCBI Taxonomy" id="1419263"/>
    <lineage>
        <taxon>Bacteria</taxon>
        <taxon>Pseudomonadati</taxon>
        <taxon>Pseudomonadota</taxon>
        <taxon>Alphaproteobacteria</taxon>
        <taxon>Hyphomicrobiales</taxon>
        <taxon>Nitrobacteraceae</taxon>
        <taxon>Bradyrhizobium</taxon>
    </lineage>
</organism>
<evidence type="ECO:0000313" key="1">
    <source>
        <dbReference type="EMBL" id="PJG50318.1"/>
    </source>
</evidence>
<evidence type="ECO:0000313" key="2">
    <source>
        <dbReference type="Proteomes" id="UP000231194"/>
    </source>
</evidence>
<proteinExistence type="predicted"/>
<reference evidence="1 2" key="1">
    <citation type="submission" date="2017-11" db="EMBL/GenBank/DDBJ databases">
        <title>Bradyrhizobium forestalis sp. nov., an efficient nitrogen-fixing bacterium isolated from nodules of forest legume species in the Amazon.</title>
        <authorList>
            <person name="Costa E.M."/>
            <person name="Guimaraes A."/>
            <person name="Carvalho T.S."/>
            <person name="Rodrigues T.L."/>
            <person name="Ribeiro P.R.A."/>
            <person name="Lebbe L."/>
            <person name="Willems A."/>
            <person name="Moreira F.M.S."/>
        </authorList>
    </citation>
    <scope>NUCLEOTIDE SEQUENCE [LARGE SCALE GENOMIC DNA]</scope>
    <source>
        <strain evidence="1 2">INPA54B</strain>
    </source>
</reference>
<keyword evidence="2" id="KW-1185">Reference proteome</keyword>
<dbReference type="EMBL" id="PGVG01000066">
    <property type="protein sequence ID" value="PJG50318.1"/>
    <property type="molecule type" value="Genomic_DNA"/>
</dbReference>
<name>A0A2M8QXK9_9BRAD</name>
<dbReference type="AlphaFoldDB" id="A0A2M8QXK9"/>